<sequence>MEKSDNLGSVARDATAQEILELIHEPSDIPVTAWLLAFTGAAAQLARYGITVVWQNYLQNPRGDPQLPGALGLGSRKLFWLRLWAFIEDAVFVIISLAIRSRLQTRNMNPYVGVTQLERSATSDSRRSSENDICNVTHKVI</sequence>
<dbReference type="AlphaFoldDB" id="A0A9P4PJW2"/>
<dbReference type="Proteomes" id="UP000799764">
    <property type="component" value="Unassembled WGS sequence"/>
</dbReference>
<organism evidence="2 3">
    <name type="scientific">Karstenula rhodostoma CBS 690.94</name>
    <dbReference type="NCBI Taxonomy" id="1392251"/>
    <lineage>
        <taxon>Eukaryota</taxon>
        <taxon>Fungi</taxon>
        <taxon>Dikarya</taxon>
        <taxon>Ascomycota</taxon>
        <taxon>Pezizomycotina</taxon>
        <taxon>Dothideomycetes</taxon>
        <taxon>Pleosporomycetidae</taxon>
        <taxon>Pleosporales</taxon>
        <taxon>Massarineae</taxon>
        <taxon>Didymosphaeriaceae</taxon>
        <taxon>Karstenula</taxon>
    </lineage>
</organism>
<comment type="caution">
    <text evidence="2">The sequence shown here is derived from an EMBL/GenBank/DDBJ whole genome shotgun (WGS) entry which is preliminary data.</text>
</comment>
<proteinExistence type="predicted"/>
<name>A0A9P4PJW2_9PLEO</name>
<dbReference type="OrthoDB" id="3795679at2759"/>
<gene>
    <name evidence="2" type="ORF">P171DRAFT_484072</name>
</gene>
<feature type="transmembrane region" description="Helical" evidence="1">
    <location>
        <begin position="79"/>
        <end position="99"/>
    </location>
</feature>
<keyword evidence="3" id="KW-1185">Reference proteome</keyword>
<accession>A0A9P4PJW2</accession>
<keyword evidence="1" id="KW-1133">Transmembrane helix</keyword>
<evidence type="ECO:0000313" key="3">
    <source>
        <dbReference type="Proteomes" id="UP000799764"/>
    </source>
</evidence>
<evidence type="ECO:0000256" key="1">
    <source>
        <dbReference type="SAM" id="Phobius"/>
    </source>
</evidence>
<keyword evidence="1" id="KW-0812">Transmembrane</keyword>
<evidence type="ECO:0000313" key="2">
    <source>
        <dbReference type="EMBL" id="KAF2445380.1"/>
    </source>
</evidence>
<protein>
    <submittedName>
        <fullName evidence="2">Uncharacterized protein</fullName>
    </submittedName>
</protein>
<reference evidence="2" key="1">
    <citation type="journal article" date="2020" name="Stud. Mycol.">
        <title>101 Dothideomycetes genomes: a test case for predicting lifestyles and emergence of pathogens.</title>
        <authorList>
            <person name="Haridas S."/>
            <person name="Albert R."/>
            <person name="Binder M."/>
            <person name="Bloem J."/>
            <person name="Labutti K."/>
            <person name="Salamov A."/>
            <person name="Andreopoulos B."/>
            <person name="Baker S."/>
            <person name="Barry K."/>
            <person name="Bills G."/>
            <person name="Bluhm B."/>
            <person name="Cannon C."/>
            <person name="Castanera R."/>
            <person name="Culley D."/>
            <person name="Daum C."/>
            <person name="Ezra D."/>
            <person name="Gonzalez J."/>
            <person name="Henrissat B."/>
            <person name="Kuo A."/>
            <person name="Liang C."/>
            <person name="Lipzen A."/>
            <person name="Lutzoni F."/>
            <person name="Magnuson J."/>
            <person name="Mondo S."/>
            <person name="Nolan M."/>
            <person name="Ohm R."/>
            <person name="Pangilinan J."/>
            <person name="Park H.-J."/>
            <person name="Ramirez L."/>
            <person name="Alfaro M."/>
            <person name="Sun H."/>
            <person name="Tritt A."/>
            <person name="Yoshinaga Y."/>
            <person name="Zwiers L.-H."/>
            <person name="Turgeon B."/>
            <person name="Goodwin S."/>
            <person name="Spatafora J."/>
            <person name="Crous P."/>
            <person name="Grigoriev I."/>
        </authorList>
    </citation>
    <scope>NUCLEOTIDE SEQUENCE</scope>
    <source>
        <strain evidence="2">CBS 690.94</strain>
    </source>
</reference>
<dbReference type="EMBL" id="MU001499">
    <property type="protein sequence ID" value="KAF2445380.1"/>
    <property type="molecule type" value="Genomic_DNA"/>
</dbReference>
<keyword evidence="1" id="KW-0472">Membrane</keyword>